<evidence type="ECO:0000313" key="4">
    <source>
        <dbReference type="Proteomes" id="UP001157091"/>
    </source>
</evidence>
<accession>A0ABQ6I0W8</accession>
<gene>
    <name evidence="3" type="ORF">GCM10025864_21600</name>
</gene>
<feature type="signal peptide" evidence="2">
    <location>
        <begin position="1"/>
        <end position="17"/>
    </location>
</feature>
<evidence type="ECO:0000256" key="1">
    <source>
        <dbReference type="SAM" id="MobiDB-lite"/>
    </source>
</evidence>
<keyword evidence="2" id="KW-0732">Signal</keyword>
<proteinExistence type="predicted"/>
<dbReference type="EMBL" id="BSUK01000001">
    <property type="protein sequence ID" value="GMA24401.1"/>
    <property type="molecule type" value="Genomic_DNA"/>
</dbReference>
<organism evidence="3 4">
    <name type="scientific">Luteimicrobium album</name>
    <dbReference type="NCBI Taxonomy" id="1054550"/>
    <lineage>
        <taxon>Bacteria</taxon>
        <taxon>Bacillati</taxon>
        <taxon>Actinomycetota</taxon>
        <taxon>Actinomycetes</taxon>
        <taxon>Micrococcales</taxon>
        <taxon>Luteimicrobium</taxon>
    </lineage>
</organism>
<keyword evidence="4" id="KW-1185">Reference proteome</keyword>
<evidence type="ECO:0000313" key="3">
    <source>
        <dbReference type="EMBL" id="GMA24401.1"/>
    </source>
</evidence>
<dbReference type="PROSITE" id="PS51257">
    <property type="entry name" value="PROKAR_LIPOPROTEIN"/>
    <property type="match status" value="1"/>
</dbReference>
<dbReference type="Proteomes" id="UP001157091">
    <property type="component" value="Unassembled WGS sequence"/>
</dbReference>
<name>A0ABQ6I0W8_9MICO</name>
<dbReference type="Pfam" id="PF10783">
    <property type="entry name" value="DUF2599"/>
    <property type="match status" value="1"/>
</dbReference>
<protein>
    <recommendedName>
        <fullName evidence="5">DUF2599 domain-containing protein</fullName>
    </recommendedName>
</protein>
<feature type="chain" id="PRO_5045436296" description="DUF2599 domain-containing protein" evidence="2">
    <location>
        <begin position="18"/>
        <end position="265"/>
    </location>
</feature>
<feature type="compositionally biased region" description="Low complexity" evidence="1">
    <location>
        <begin position="18"/>
        <end position="42"/>
    </location>
</feature>
<dbReference type="RefSeq" id="WP_284293212.1">
    <property type="nucleotide sequence ID" value="NZ_BSUK01000001.1"/>
</dbReference>
<reference evidence="4" key="1">
    <citation type="journal article" date="2019" name="Int. J. Syst. Evol. Microbiol.">
        <title>The Global Catalogue of Microorganisms (GCM) 10K type strain sequencing project: providing services to taxonomists for standard genome sequencing and annotation.</title>
        <authorList>
            <consortium name="The Broad Institute Genomics Platform"/>
            <consortium name="The Broad Institute Genome Sequencing Center for Infectious Disease"/>
            <person name="Wu L."/>
            <person name="Ma J."/>
        </authorList>
    </citation>
    <scope>NUCLEOTIDE SEQUENCE [LARGE SCALE GENOMIC DNA]</scope>
    <source>
        <strain evidence="4">NBRC 106348</strain>
    </source>
</reference>
<evidence type="ECO:0000256" key="2">
    <source>
        <dbReference type="SAM" id="SignalP"/>
    </source>
</evidence>
<dbReference type="InterPro" id="IPR019719">
    <property type="entry name" value="DUF2599"/>
</dbReference>
<evidence type="ECO:0008006" key="5">
    <source>
        <dbReference type="Google" id="ProtNLM"/>
    </source>
</evidence>
<feature type="region of interest" description="Disordered" evidence="1">
    <location>
        <begin position="18"/>
        <end position="70"/>
    </location>
</feature>
<sequence>MRRVPLLITLAGLLALAGCTGPTTSPTSATTSPTPGSPGSSADAHGNDTPTAAPGASPTPRPGTATVDLDGAAGRGSLLVETPAGATVTTRNAASGSTRVTVRHLARGRNVVVRATDPASATLQDELDETFGLVTSAGTTLGGLARPGGGIARGDEGTVVVTASGDTVTLWLGTGTPRSATWGVNEGGRSIAVDANAWARASAHAGAEATWSALVVEQPDADVPGMHDQLLCHALGAPDKPTWNLEPWRPDVGLVATLAAGCNPT</sequence>
<comment type="caution">
    <text evidence="3">The sequence shown here is derived from an EMBL/GenBank/DDBJ whole genome shotgun (WGS) entry which is preliminary data.</text>
</comment>
<feature type="compositionally biased region" description="Low complexity" evidence="1">
    <location>
        <begin position="49"/>
        <end position="66"/>
    </location>
</feature>